<sequence>MPHALLGRATVKETYNPTKRARFGLKVYKLYASTGPAAGYISCFQVSTGRDSGDMTSSTKPVFHLMEYGGFHDKGYQFFVDNWYMSPKLFHLLQSRRTNAVGIARLNRKFMHKDLSVRRGDVDYYNSTTGLLALMLKDSNIITMLSTVHTAVMEGEKPLVVKDYNVGMKGGDVGDQMAGYYPMPRQSRVWYKVFFFLFDIAIVNTWAVHHVLGWRESQKAFRLGLIPELLGQFREGSIPFRAHTAISSTIAARRALQQRQQEVSETPTPERKRERRDRERETEQTRRPEQRRRKD</sequence>
<gene>
    <name evidence="3" type="ORF">C7M84_023430</name>
</gene>
<dbReference type="PANTHER" id="PTHR46599">
    <property type="entry name" value="PIGGYBAC TRANSPOSABLE ELEMENT-DERIVED PROTEIN 4"/>
    <property type="match status" value="1"/>
</dbReference>
<dbReference type="AlphaFoldDB" id="A0A3R7Q1A8"/>
<accession>A0A3R7Q1A8</accession>
<reference evidence="3 4" key="1">
    <citation type="submission" date="2018-04" db="EMBL/GenBank/DDBJ databases">
        <authorList>
            <person name="Zhang X."/>
            <person name="Yuan J."/>
            <person name="Li F."/>
            <person name="Xiang J."/>
        </authorList>
    </citation>
    <scope>NUCLEOTIDE SEQUENCE [LARGE SCALE GENOMIC DNA]</scope>
    <source>
        <tissue evidence="3">Muscle</tissue>
    </source>
</reference>
<feature type="domain" description="PiggyBac transposable element-derived protein" evidence="2">
    <location>
        <begin position="12"/>
        <end position="206"/>
    </location>
</feature>
<dbReference type="EMBL" id="QCYY01000693">
    <property type="protein sequence ID" value="ROT83390.1"/>
    <property type="molecule type" value="Genomic_DNA"/>
</dbReference>
<protein>
    <submittedName>
        <fullName evidence="3">PiggyBac transposable element-derived protein 4</fullName>
    </submittedName>
</protein>
<dbReference type="InterPro" id="IPR029526">
    <property type="entry name" value="PGBD"/>
</dbReference>
<feature type="compositionally biased region" description="Basic and acidic residues" evidence="1">
    <location>
        <begin position="268"/>
        <end position="288"/>
    </location>
</feature>
<comment type="caution">
    <text evidence="3">The sequence shown here is derived from an EMBL/GenBank/DDBJ whole genome shotgun (WGS) entry which is preliminary data.</text>
</comment>
<reference evidence="3 4" key="2">
    <citation type="submission" date="2019-01" db="EMBL/GenBank/DDBJ databases">
        <title>The decoding of complex shrimp genome reveals the adaptation for benthos swimmer, frequently molting mechanism and breeding impact on genome.</title>
        <authorList>
            <person name="Sun Y."/>
            <person name="Gao Y."/>
            <person name="Yu Y."/>
        </authorList>
    </citation>
    <scope>NUCLEOTIDE SEQUENCE [LARGE SCALE GENOMIC DNA]</scope>
    <source>
        <tissue evidence="3">Muscle</tissue>
    </source>
</reference>
<dbReference type="Pfam" id="PF13843">
    <property type="entry name" value="DDE_Tnp_1_7"/>
    <property type="match status" value="1"/>
</dbReference>
<evidence type="ECO:0000313" key="3">
    <source>
        <dbReference type="EMBL" id="ROT83390.1"/>
    </source>
</evidence>
<dbReference type="PANTHER" id="PTHR46599:SF3">
    <property type="entry name" value="PIGGYBAC TRANSPOSABLE ELEMENT-DERIVED PROTEIN 4"/>
    <property type="match status" value="1"/>
</dbReference>
<dbReference type="STRING" id="6689.A0A3R7Q1A8"/>
<evidence type="ECO:0000313" key="4">
    <source>
        <dbReference type="Proteomes" id="UP000283509"/>
    </source>
</evidence>
<name>A0A3R7Q1A8_PENVA</name>
<organism evidence="3 4">
    <name type="scientific">Penaeus vannamei</name>
    <name type="common">Whiteleg shrimp</name>
    <name type="synonym">Litopenaeus vannamei</name>
    <dbReference type="NCBI Taxonomy" id="6689"/>
    <lineage>
        <taxon>Eukaryota</taxon>
        <taxon>Metazoa</taxon>
        <taxon>Ecdysozoa</taxon>
        <taxon>Arthropoda</taxon>
        <taxon>Crustacea</taxon>
        <taxon>Multicrustacea</taxon>
        <taxon>Malacostraca</taxon>
        <taxon>Eumalacostraca</taxon>
        <taxon>Eucarida</taxon>
        <taxon>Decapoda</taxon>
        <taxon>Dendrobranchiata</taxon>
        <taxon>Penaeoidea</taxon>
        <taxon>Penaeidae</taxon>
        <taxon>Penaeus</taxon>
    </lineage>
</organism>
<evidence type="ECO:0000259" key="2">
    <source>
        <dbReference type="Pfam" id="PF13843"/>
    </source>
</evidence>
<keyword evidence="4" id="KW-1185">Reference proteome</keyword>
<dbReference type="OrthoDB" id="6357869at2759"/>
<feature type="compositionally biased region" description="Low complexity" evidence="1">
    <location>
        <begin position="256"/>
        <end position="267"/>
    </location>
</feature>
<proteinExistence type="predicted"/>
<feature type="region of interest" description="Disordered" evidence="1">
    <location>
        <begin position="256"/>
        <end position="295"/>
    </location>
</feature>
<dbReference type="Proteomes" id="UP000283509">
    <property type="component" value="Unassembled WGS sequence"/>
</dbReference>
<evidence type="ECO:0000256" key="1">
    <source>
        <dbReference type="SAM" id="MobiDB-lite"/>
    </source>
</evidence>